<reference evidence="3" key="2">
    <citation type="submission" date="2023-01" db="EMBL/GenBank/DDBJ databases">
        <authorList>
            <person name="Sun Q."/>
            <person name="Evtushenko L."/>
        </authorList>
    </citation>
    <scope>NUCLEOTIDE SEQUENCE</scope>
    <source>
        <strain evidence="3">VKM Ac-1321</strain>
    </source>
</reference>
<dbReference type="GO" id="GO:0005975">
    <property type="term" value="P:carbohydrate metabolic process"/>
    <property type="evidence" value="ECO:0007669"/>
    <property type="project" value="UniProtKB-ARBA"/>
</dbReference>
<organism evidence="3 4">
    <name type="scientific">Dactylosporangium matsuzakiense</name>
    <dbReference type="NCBI Taxonomy" id="53360"/>
    <lineage>
        <taxon>Bacteria</taxon>
        <taxon>Bacillati</taxon>
        <taxon>Actinomycetota</taxon>
        <taxon>Actinomycetes</taxon>
        <taxon>Micromonosporales</taxon>
        <taxon>Micromonosporaceae</taxon>
        <taxon>Dactylosporangium</taxon>
    </lineage>
</organism>
<gene>
    <name evidence="3" type="ORF">GCM10017581_026000</name>
</gene>
<feature type="domain" description="Dystroglycan-type cadherin-like" evidence="2">
    <location>
        <begin position="283"/>
        <end position="373"/>
    </location>
</feature>
<reference evidence="3" key="1">
    <citation type="journal article" date="2014" name="Int. J. Syst. Evol. Microbiol.">
        <title>Complete genome sequence of Corynebacterium casei LMG S-19264T (=DSM 44701T), isolated from a smear-ripened cheese.</title>
        <authorList>
            <consortium name="US DOE Joint Genome Institute (JGI-PGF)"/>
            <person name="Walter F."/>
            <person name="Albersmeier A."/>
            <person name="Kalinowski J."/>
            <person name="Ruckert C."/>
        </authorList>
    </citation>
    <scope>NUCLEOTIDE SEQUENCE</scope>
    <source>
        <strain evidence="3">VKM Ac-1321</strain>
    </source>
</reference>
<dbReference type="GO" id="GO:0005509">
    <property type="term" value="F:calcium ion binding"/>
    <property type="evidence" value="ECO:0007669"/>
    <property type="project" value="InterPro"/>
</dbReference>
<dbReference type="SUPFAM" id="SSF50494">
    <property type="entry name" value="Trypsin-like serine proteases"/>
    <property type="match status" value="1"/>
</dbReference>
<evidence type="ECO:0000313" key="3">
    <source>
        <dbReference type="EMBL" id="GLL00859.1"/>
    </source>
</evidence>
<dbReference type="SUPFAM" id="SSF49313">
    <property type="entry name" value="Cadherin-like"/>
    <property type="match status" value="1"/>
</dbReference>
<dbReference type="Gene3D" id="2.60.120.260">
    <property type="entry name" value="Galactose-binding domain-like"/>
    <property type="match status" value="1"/>
</dbReference>
<dbReference type="InterPro" id="IPR006644">
    <property type="entry name" value="Cadg"/>
</dbReference>
<dbReference type="Pfam" id="PF05345">
    <property type="entry name" value="He_PIG"/>
    <property type="match status" value="1"/>
</dbReference>
<feature type="signal peptide" evidence="1">
    <location>
        <begin position="1"/>
        <end position="30"/>
    </location>
</feature>
<dbReference type="Pfam" id="PF13365">
    <property type="entry name" value="Trypsin_2"/>
    <property type="match status" value="1"/>
</dbReference>
<accession>A0A9W6KHZ5</accession>
<protein>
    <recommendedName>
        <fullName evidence="2">Dystroglycan-type cadherin-like domain-containing protein</fullName>
    </recommendedName>
</protein>
<dbReference type="InterPro" id="IPR009003">
    <property type="entry name" value="Peptidase_S1_PA"/>
</dbReference>
<dbReference type="AlphaFoldDB" id="A0A9W6KHZ5"/>
<keyword evidence="4" id="KW-1185">Reference proteome</keyword>
<dbReference type="PROSITE" id="PS51318">
    <property type="entry name" value="TAT"/>
    <property type="match status" value="1"/>
</dbReference>
<dbReference type="InterPro" id="IPR015919">
    <property type="entry name" value="Cadherin-like_sf"/>
</dbReference>
<evidence type="ECO:0000313" key="4">
    <source>
        <dbReference type="Proteomes" id="UP001143480"/>
    </source>
</evidence>
<dbReference type="EMBL" id="BSFP01000011">
    <property type="protein sequence ID" value="GLL00859.1"/>
    <property type="molecule type" value="Genomic_DNA"/>
</dbReference>
<evidence type="ECO:0000256" key="1">
    <source>
        <dbReference type="SAM" id="SignalP"/>
    </source>
</evidence>
<dbReference type="Gene3D" id="2.60.40.10">
    <property type="entry name" value="Immunoglobulins"/>
    <property type="match status" value="1"/>
</dbReference>
<dbReference type="InterPro" id="IPR013783">
    <property type="entry name" value="Ig-like_fold"/>
</dbReference>
<dbReference type="InterPro" id="IPR006311">
    <property type="entry name" value="TAT_signal"/>
</dbReference>
<proteinExistence type="predicted"/>
<sequence length="524" mass="53873">MRMRRTLGVGAAILAVAASVVTGPAAPAQALAVTGLGSTIALNNCSGSLVRWPQSVDADRALLLTNGHCYENGFIPAGQVYTNRASSRTGTLLNDAGTALGTVKADKLIYGTMTGTDVSLYQLTDTYAQIKSKYSNTTALTVAAARPADGTAMTIPSSYWKQVWTCTINGFVPTLKEDTWTWHDSIRYNTGCQTTHGTSGSPIVRTSDRAVIGINNTGNDDGQSCTLNNPCEVDANGNVTVHQGQSYGEQTYWFTTCLNSSRAIDLTVSGCLLTGATAPGNTVTVTNPGAQTATVGTARSLQITATDSASGQTLTYSAAGLPAGLSINSSTGLISGTPTTAQTTTSTVTVRDTTGATGTTSFTWTVSGTGGGTCSGQKLSNGGFESGTTGWTGTTGAIGQWASQGEAAHAGTYSAWLLGYGSTHTESISQAVTIPAGCSASLTFWVHVDSAETTTSTAYDKLTVTAGSTTLVTLSNLNKGTGYVQKTYSLNAFAGQTVTLKWNGTEDSSLQTSFVIDDAAVTVS</sequence>
<comment type="caution">
    <text evidence="3">The sequence shown here is derived from an EMBL/GenBank/DDBJ whole genome shotgun (WGS) entry which is preliminary data.</text>
</comment>
<dbReference type="SMART" id="SM00736">
    <property type="entry name" value="CADG"/>
    <property type="match status" value="1"/>
</dbReference>
<name>A0A9W6KHZ5_9ACTN</name>
<evidence type="ECO:0000259" key="2">
    <source>
        <dbReference type="SMART" id="SM00736"/>
    </source>
</evidence>
<dbReference type="GO" id="GO:0016020">
    <property type="term" value="C:membrane"/>
    <property type="evidence" value="ECO:0007669"/>
    <property type="project" value="InterPro"/>
</dbReference>
<feature type="chain" id="PRO_5040954196" description="Dystroglycan-type cadherin-like domain-containing protein" evidence="1">
    <location>
        <begin position="31"/>
        <end position="524"/>
    </location>
</feature>
<dbReference type="Proteomes" id="UP001143480">
    <property type="component" value="Unassembled WGS sequence"/>
</dbReference>
<keyword evidence="1" id="KW-0732">Signal</keyword>